<evidence type="ECO:0000256" key="1">
    <source>
        <dbReference type="ARBA" id="ARBA00023157"/>
    </source>
</evidence>
<dbReference type="Gene3D" id="3.10.50.10">
    <property type="match status" value="1"/>
</dbReference>
<protein>
    <recommendedName>
        <fullName evidence="3">GH18 domain-containing protein</fullName>
    </recommendedName>
</protein>
<dbReference type="SUPFAM" id="SSF54556">
    <property type="entry name" value="Chitinase insertion domain"/>
    <property type="match status" value="1"/>
</dbReference>
<keyword evidence="5" id="KW-1185">Reference proteome</keyword>
<keyword evidence="1" id="KW-1015">Disulfide bond</keyword>
<keyword evidence="2" id="KW-0732">Signal</keyword>
<accession>A0AAV6VM00</accession>
<dbReference type="GO" id="GO:0008061">
    <property type="term" value="F:chitin binding"/>
    <property type="evidence" value="ECO:0007669"/>
    <property type="project" value="InterPro"/>
</dbReference>
<dbReference type="GO" id="GO:0004568">
    <property type="term" value="F:chitinase activity"/>
    <property type="evidence" value="ECO:0007669"/>
    <property type="project" value="TreeGrafter"/>
</dbReference>
<dbReference type="FunFam" id="3.10.50.10:FF:000001">
    <property type="entry name" value="Chitinase 3-like 1"/>
    <property type="match status" value="1"/>
</dbReference>
<dbReference type="GO" id="GO:0005975">
    <property type="term" value="P:carbohydrate metabolic process"/>
    <property type="evidence" value="ECO:0007669"/>
    <property type="project" value="InterPro"/>
</dbReference>
<feature type="domain" description="GH18" evidence="3">
    <location>
        <begin position="56"/>
        <end position="420"/>
    </location>
</feature>
<dbReference type="GO" id="GO:0005576">
    <property type="term" value="C:extracellular region"/>
    <property type="evidence" value="ECO:0007669"/>
    <property type="project" value="TreeGrafter"/>
</dbReference>
<dbReference type="GO" id="GO:0006032">
    <property type="term" value="P:chitin catabolic process"/>
    <property type="evidence" value="ECO:0007669"/>
    <property type="project" value="TreeGrafter"/>
</dbReference>
<dbReference type="InterPro" id="IPR001223">
    <property type="entry name" value="Glyco_hydro18_cat"/>
</dbReference>
<dbReference type="EMBL" id="JAFNEN010000059">
    <property type="protein sequence ID" value="KAG8197090.1"/>
    <property type="molecule type" value="Genomic_DNA"/>
</dbReference>
<reference evidence="4 5" key="1">
    <citation type="journal article" date="2022" name="Nat. Ecol. Evol.">
        <title>A masculinizing supergene underlies an exaggerated male reproductive morph in a spider.</title>
        <authorList>
            <person name="Hendrickx F."/>
            <person name="De Corte Z."/>
            <person name="Sonet G."/>
            <person name="Van Belleghem S.M."/>
            <person name="Kostlbacher S."/>
            <person name="Vangestel C."/>
        </authorList>
    </citation>
    <scope>NUCLEOTIDE SEQUENCE [LARGE SCALE GENOMIC DNA]</scope>
    <source>
        <strain evidence="4">W744_W776</strain>
    </source>
</reference>
<dbReference type="Gene3D" id="3.20.20.80">
    <property type="entry name" value="Glycosidases"/>
    <property type="match status" value="1"/>
</dbReference>
<dbReference type="SMART" id="SM00636">
    <property type="entry name" value="Glyco_18"/>
    <property type="match status" value="1"/>
</dbReference>
<name>A0AAV6VM00_9ARAC</name>
<dbReference type="InterPro" id="IPR011583">
    <property type="entry name" value="Chitinase_II/V-like_cat"/>
</dbReference>
<dbReference type="InterPro" id="IPR017853">
    <property type="entry name" value="GH"/>
</dbReference>
<evidence type="ECO:0000256" key="2">
    <source>
        <dbReference type="SAM" id="SignalP"/>
    </source>
</evidence>
<dbReference type="Pfam" id="PF00704">
    <property type="entry name" value="Glyco_hydro_18"/>
    <property type="match status" value="1"/>
</dbReference>
<dbReference type="PANTHER" id="PTHR11177">
    <property type="entry name" value="CHITINASE"/>
    <property type="match status" value="1"/>
</dbReference>
<organism evidence="4 5">
    <name type="scientific">Oedothorax gibbosus</name>
    <dbReference type="NCBI Taxonomy" id="931172"/>
    <lineage>
        <taxon>Eukaryota</taxon>
        <taxon>Metazoa</taxon>
        <taxon>Ecdysozoa</taxon>
        <taxon>Arthropoda</taxon>
        <taxon>Chelicerata</taxon>
        <taxon>Arachnida</taxon>
        <taxon>Araneae</taxon>
        <taxon>Araneomorphae</taxon>
        <taxon>Entelegynae</taxon>
        <taxon>Araneoidea</taxon>
        <taxon>Linyphiidae</taxon>
        <taxon>Erigoninae</taxon>
        <taxon>Oedothorax</taxon>
    </lineage>
</organism>
<sequence>MVGFHAVSWFIVFFIIEQNLIRAQSYASASHPHHRYGIRRTTPSETGEISDPLKGRRIVCVYNNNNYYSSKFQPKMIDSLICTHVNYEFAILDPKTYELVPGEPSLDIQMGFYDDAVGLKNTNPNLKVLLSMGGWKDSTKKYSELVESESRMDNFIEKAVPFLKKHNFDGLDIAWEYPNCWQGDLGVSPKDKPNFAAFLKKLRTKFDTEDLLLSISVGAVRREILAAYEGPTVSSEVDFVNVMTYDMHGPWERRTGHHAQFDRKAIDTDQYLNMKSALEVWTNMGVDKRKLNIGVPTYATTYTLVDARRHGMGAPAKGSGRPGPKSKQGGLLCYNEICQWLNKGNWTEDEDKEHGFYAFSGDQWASYDPPMMLVRKAKWTIENGFGGLLVKDCSCDDYEGICFSMPNPLIKMARMEMVQKVKKLAELN</sequence>
<evidence type="ECO:0000313" key="5">
    <source>
        <dbReference type="Proteomes" id="UP000827092"/>
    </source>
</evidence>
<dbReference type="SUPFAM" id="SSF51445">
    <property type="entry name" value="(Trans)glycosidases"/>
    <property type="match status" value="1"/>
</dbReference>
<feature type="signal peptide" evidence="2">
    <location>
        <begin position="1"/>
        <end position="23"/>
    </location>
</feature>
<dbReference type="AlphaFoldDB" id="A0AAV6VM00"/>
<evidence type="ECO:0000259" key="3">
    <source>
        <dbReference type="PROSITE" id="PS51910"/>
    </source>
</evidence>
<comment type="caution">
    <text evidence="4">The sequence shown here is derived from an EMBL/GenBank/DDBJ whole genome shotgun (WGS) entry which is preliminary data.</text>
</comment>
<dbReference type="PROSITE" id="PS51910">
    <property type="entry name" value="GH18_2"/>
    <property type="match status" value="1"/>
</dbReference>
<dbReference type="InterPro" id="IPR050314">
    <property type="entry name" value="Glycosyl_Hydrlase_18"/>
</dbReference>
<dbReference type="PANTHER" id="PTHR11177:SF317">
    <property type="entry name" value="CHITINASE 12-RELATED"/>
    <property type="match status" value="1"/>
</dbReference>
<feature type="chain" id="PRO_5043664049" description="GH18 domain-containing protein" evidence="2">
    <location>
        <begin position="24"/>
        <end position="428"/>
    </location>
</feature>
<gene>
    <name evidence="4" type="ORF">JTE90_004355</name>
</gene>
<dbReference type="InterPro" id="IPR029070">
    <property type="entry name" value="Chitinase_insertion_sf"/>
</dbReference>
<dbReference type="Proteomes" id="UP000827092">
    <property type="component" value="Unassembled WGS sequence"/>
</dbReference>
<proteinExistence type="predicted"/>
<evidence type="ECO:0000313" key="4">
    <source>
        <dbReference type="EMBL" id="KAG8197090.1"/>
    </source>
</evidence>